<gene>
    <name evidence="1" type="ORF">AA14337_3331</name>
</gene>
<reference evidence="1" key="1">
    <citation type="submission" date="2013-04" db="EMBL/GenBank/DDBJ databases">
        <title>The genome sequencing project of 58 acetic acid bacteria.</title>
        <authorList>
            <person name="Okamoto-Kainuma A."/>
            <person name="Ishikawa M."/>
            <person name="Umino S."/>
            <person name="Koizumi Y."/>
            <person name="Shiwa Y."/>
            <person name="Yoshikawa H."/>
            <person name="Matsutani M."/>
            <person name="Matsushita K."/>
        </authorList>
    </citation>
    <scope>NUCLEOTIDE SEQUENCE</scope>
    <source>
        <strain evidence="1">DSM 14337</strain>
    </source>
</reference>
<sequence length="47" mass="4813">MDFPTPEPANKPSLCPCLHVVNKFIALTPKSILGPNLALPAAAGGEA</sequence>
<dbReference type="EMBL" id="BAPF01000059">
    <property type="protein sequence ID" value="GBQ86476.1"/>
    <property type="molecule type" value="Genomic_DNA"/>
</dbReference>
<comment type="caution">
    <text evidence="1">The sequence shown here is derived from an EMBL/GenBank/DDBJ whole genome shotgun (WGS) entry which is preliminary data.</text>
</comment>
<dbReference type="Proteomes" id="UP001065047">
    <property type="component" value="Unassembled WGS sequence"/>
</dbReference>
<keyword evidence="2" id="KW-1185">Reference proteome</keyword>
<organism evidence="1 2">
    <name type="scientific">Acetobacter malorum DSM 14337</name>
    <dbReference type="NCBI Taxonomy" id="1307910"/>
    <lineage>
        <taxon>Bacteria</taxon>
        <taxon>Pseudomonadati</taxon>
        <taxon>Pseudomonadota</taxon>
        <taxon>Alphaproteobacteria</taxon>
        <taxon>Acetobacterales</taxon>
        <taxon>Acetobacteraceae</taxon>
        <taxon>Acetobacter</taxon>
    </lineage>
</organism>
<evidence type="ECO:0000313" key="2">
    <source>
        <dbReference type="Proteomes" id="UP001065047"/>
    </source>
</evidence>
<accession>A0ABQ0Q0Z8</accession>
<protein>
    <submittedName>
        <fullName evidence="1">Uncharacterized protein</fullName>
    </submittedName>
</protein>
<proteinExistence type="predicted"/>
<evidence type="ECO:0000313" key="1">
    <source>
        <dbReference type="EMBL" id="GBQ86476.1"/>
    </source>
</evidence>
<name>A0ABQ0Q0Z8_9PROT</name>